<keyword evidence="3" id="KW-1133">Transmembrane helix</keyword>
<dbReference type="PANTHER" id="PTHR15615:SF108">
    <property type="entry name" value="PROTEIN CNPPD1"/>
    <property type="match status" value="1"/>
</dbReference>
<accession>A0AAV7JUF0</accession>
<evidence type="ECO:0000256" key="1">
    <source>
        <dbReference type="ARBA" id="ARBA00038508"/>
    </source>
</evidence>
<evidence type="ECO:0000313" key="5">
    <source>
        <dbReference type="Proteomes" id="UP001165289"/>
    </source>
</evidence>
<comment type="similarity">
    <text evidence="1">Belongs to the CNPPD1 family.</text>
</comment>
<keyword evidence="3" id="KW-0472">Membrane</keyword>
<evidence type="ECO:0000256" key="2">
    <source>
        <dbReference type="ARBA" id="ARBA00040808"/>
    </source>
</evidence>
<feature type="transmembrane region" description="Helical" evidence="3">
    <location>
        <begin position="214"/>
        <end position="236"/>
    </location>
</feature>
<dbReference type="Pfam" id="PF08613">
    <property type="entry name" value="Cyclin"/>
    <property type="match status" value="1"/>
</dbReference>
<proteinExistence type="inferred from homology"/>
<dbReference type="EMBL" id="JAKMXF010000298">
    <property type="protein sequence ID" value="KAI6652536.1"/>
    <property type="molecule type" value="Genomic_DNA"/>
</dbReference>
<protein>
    <recommendedName>
        <fullName evidence="2">Protein CNPPD1</fullName>
    </recommendedName>
</protein>
<keyword evidence="5" id="KW-1185">Reference proteome</keyword>
<keyword evidence="3" id="KW-0812">Transmembrane</keyword>
<dbReference type="GO" id="GO:0019901">
    <property type="term" value="F:protein kinase binding"/>
    <property type="evidence" value="ECO:0007669"/>
    <property type="project" value="InterPro"/>
</dbReference>
<dbReference type="AlphaFoldDB" id="A0AAV7JUF0"/>
<evidence type="ECO:0000313" key="4">
    <source>
        <dbReference type="EMBL" id="KAI6652536.1"/>
    </source>
</evidence>
<sequence>MESEYLGLGWISRKKTIQFPSYGEEFDNYLDEYSFEEASIYLNSFTINQMASLTSTPPSRRLLDSTSTICRRAMISPYCMILGLAYAKEYHKKCSHNLSITKLNTFDLFLVSMILSNKFLIDNGEYEAISNKEWANLSKKTVSEVNNLETMFLNAIEWKLYMSQKEFNEFSKEIEAQIVTDLVKRRGYCTYREILTLFRWRDFNAKFQTSVRNMGIAFLSSFAFYLTGVLALSVAVKGLKVMSQPSNVDQITQVQAHNSIEAKDNVLMKINSPNIRLQIIAPKTDPELSELIQSNLTDVNTPVVYEYSICNAACIQYISPLNLAVSPPYASLNNWHTLST</sequence>
<comment type="caution">
    <text evidence="4">The sequence shown here is derived from an EMBL/GenBank/DDBJ whole genome shotgun (WGS) entry which is preliminary data.</text>
</comment>
<organism evidence="4 5">
    <name type="scientific">Oopsacas minuta</name>
    <dbReference type="NCBI Taxonomy" id="111878"/>
    <lineage>
        <taxon>Eukaryota</taxon>
        <taxon>Metazoa</taxon>
        <taxon>Porifera</taxon>
        <taxon>Hexactinellida</taxon>
        <taxon>Hexasterophora</taxon>
        <taxon>Lyssacinosida</taxon>
        <taxon>Leucopsacidae</taxon>
        <taxon>Oopsacas</taxon>
    </lineage>
</organism>
<name>A0AAV7JUF0_9METZ</name>
<dbReference type="GO" id="GO:0016538">
    <property type="term" value="F:cyclin-dependent protein serine/threonine kinase regulator activity"/>
    <property type="evidence" value="ECO:0007669"/>
    <property type="project" value="TreeGrafter"/>
</dbReference>
<dbReference type="Gene3D" id="1.10.472.10">
    <property type="entry name" value="Cyclin-like"/>
    <property type="match status" value="1"/>
</dbReference>
<evidence type="ECO:0000256" key="3">
    <source>
        <dbReference type="SAM" id="Phobius"/>
    </source>
</evidence>
<reference evidence="4 5" key="1">
    <citation type="journal article" date="2023" name="BMC Biol.">
        <title>The compact genome of the sponge Oopsacas minuta (Hexactinellida) is lacking key metazoan core genes.</title>
        <authorList>
            <person name="Santini S."/>
            <person name="Schenkelaars Q."/>
            <person name="Jourda C."/>
            <person name="Duchesne M."/>
            <person name="Belahbib H."/>
            <person name="Rocher C."/>
            <person name="Selva M."/>
            <person name="Riesgo A."/>
            <person name="Vervoort M."/>
            <person name="Leys S.P."/>
            <person name="Kodjabachian L."/>
            <person name="Le Bivic A."/>
            <person name="Borchiellini C."/>
            <person name="Claverie J.M."/>
            <person name="Renard E."/>
        </authorList>
    </citation>
    <scope>NUCLEOTIDE SEQUENCE [LARGE SCALE GENOMIC DNA]</scope>
    <source>
        <strain evidence="4">SPO-2</strain>
    </source>
</reference>
<dbReference type="CDD" id="cd20557">
    <property type="entry name" value="CYCLIN_ScPCL1-like"/>
    <property type="match status" value="1"/>
</dbReference>
<dbReference type="PANTHER" id="PTHR15615">
    <property type="match status" value="1"/>
</dbReference>
<gene>
    <name evidence="4" type="ORF">LOD99_4321</name>
</gene>
<dbReference type="GO" id="GO:0005634">
    <property type="term" value="C:nucleus"/>
    <property type="evidence" value="ECO:0007669"/>
    <property type="project" value="TreeGrafter"/>
</dbReference>
<dbReference type="InterPro" id="IPR013922">
    <property type="entry name" value="Cyclin_PHO80-like"/>
</dbReference>
<dbReference type="GO" id="GO:0000307">
    <property type="term" value="C:cyclin-dependent protein kinase holoenzyme complex"/>
    <property type="evidence" value="ECO:0007669"/>
    <property type="project" value="TreeGrafter"/>
</dbReference>
<dbReference type="Proteomes" id="UP001165289">
    <property type="component" value="Unassembled WGS sequence"/>
</dbReference>